<name>D7G2B0_ECTSI</name>
<dbReference type="GO" id="GO:0005763">
    <property type="term" value="C:mitochondrial small ribosomal subunit"/>
    <property type="evidence" value="ECO:0007669"/>
    <property type="project" value="TreeGrafter"/>
</dbReference>
<feature type="region of interest" description="Disordered" evidence="5">
    <location>
        <begin position="1"/>
        <end position="30"/>
    </location>
</feature>
<keyword evidence="3 4" id="KW-0687">Ribonucleoprotein</keyword>
<dbReference type="OMA" id="VCHLPRR"/>
<feature type="compositionally biased region" description="Low complexity" evidence="5">
    <location>
        <begin position="17"/>
        <end position="30"/>
    </location>
</feature>
<dbReference type="EMBL" id="FN649744">
    <property type="protein sequence ID" value="CBJ48787.1"/>
    <property type="molecule type" value="Genomic_DNA"/>
</dbReference>
<dbReference type="NCBIfam" id="TIGR00165">
    <property type="entry name" value="S18"/>
    <property type="match status" value="1"/>
</dbReference>
<accession>D7G2B0</accession>
<evidence type="ECO:0000256" key="4">
    <source>
        <dbReference type="RuleBase" id="RU003910"/>
    </source>
</evidence>
<keyword evidence="2 4" id="KW-0689">Ribosomal protein</keyword>
<dbReference type="PANTHER" id="PTHR13479">
    <property type="entry name" value="30S RIBOSOMAL PROTEIN S18"/>
    <property type="match status" value="1"/>
</dbReference>
<reference evidence="6 7" key="1">
    <citation type="journal article" date="2010" name="Nature">
        <title>The Ectocarpus genome and the independent evolution of multicellularity in brown algae.</title>
        <authorList>
            <person name="Cock J.M."/>
            <person name="Sterck L."/>
            <person name="Rouze P."/>
            <person name="Scornet D."/>
            <person name="Allen A.E."/>
            <person name="Amoutzias G."/>
            <person name="Anthouard V."/>
            <person name="Artiguenave F."/>
            <person name="Aury J.M."/>
            <person name="Badger J.H."/>
            <person name="Beszteri B."/>
            <person name="Billiau K."/>
            <person name="Bonnet E."/>
            <person name="Bothwell J.H."/>
            <person name="Bowler C."/>
            <person name="Boyen C."/>
            <person name="Brownlee C."/>
            <person name="Carrano C.J."/>
            <person name="Charrier B."/>
            <person name="Cho G.Y."/>
            <person name="Coelho S.M."/>
            <person name="Collen J."/>
            <person name="Corre E."/>
            <person name="Da Silva C."/>
            <person name="Delage L."/>
            <person name="Delaroque N."/>
            <person name="Dittami S.M."/>
            <person name="Doulbeau S."/>
            <person name="Elias M."/>
            <person name="Farnham G."/>
            <person name="Gachon C.M."/>
            <person name="Gschloessl B."/>
            <person name="Heesch S."/>
            <person name="Jabbari K."/>
            <person name="Jubin C."/>
            <person name="Kawai H."/>
            <person name="Kimura K."/>
            <person name="Kloareg B."/>
            <person name="Kupper F.C."/>
            <person name="Lang D."/>
            <person name="Le Bail A."/>
            <person name="Leblanc C."/>
            <person name="Lerouge P."/>
            <person name="Lohr M."/>
            <person name="Lopez P.J."/>
            <person name="Martens C."/>
            <person name="Maumus F."/>
            <person name="Michel G."/>
            <person name="Miranda-Saavedra D."/>
            <person name="Morales J."/>
            <person name="Moreau H."/>
            <person name="Motomura T."/>
            <person name="Nagasato C."/>
            <person name="Napoli C.A."/>
            <person name="Nelson D.R."/>
            <person name="Nyvall-Collen P."/>
            <person name="Peters A.F."/>
            <person name="Pommier C."/>
            <person name="Potin P."/>
            <person name="Poulain J."/>
            <person name="Quesneville H."/>
            <person name="Read B."/>
            <person name="Rensing S.A."/>
            <person name="Ritter A."/>
            <person name="Rousvoal S."/>
            <person name="Samanta M."/>
            <person name="Samson G."/>
            <person name="Schroeder D.C."/>
            <person name="Segurens B."/>
            <person name="Strittmatter M."/>
            <person name="Tonon T."/>
            <person name="Tregear J.W."/>
            <person name="Valentin K."/>
            <person name="von Dassow P."/>
            <person name="Yamagishi T."/>
            <person name="Van de Peer Y."/>
            <person name="Wincker P."/>
        </authorList>
    </citation>
    <scope>NUCLEOTIDE SEQUENCE [LARGE SCALE GENOMIC DNA]</scope>
    <source>
        <strain evidence="7">Ec32 / CCAP1310/4</strain>
    </source>
</reference>
<dbReference type="InterPro" id="IPR036870">
    <property type="entry name" value="Ribosomal_bS18_sf"/>
</dbReference>
<feature type="compositionally biased region" description="Acidic residues" evidence="5">
    <location>
        <begin position="114"/>
        <end position="128"/>
    </location>
</feature>
<dbReference type="SUPFAM" id="SSF46911">
    <property type="entry name" value="Ribosomal protein S18"/>
    <property type="match status" value="1"/>
</dbReference>
<dbReference type="GO" id="GO:0006412">
    <property type="term" value="P:translation"/>
    <property type="evidence" value="ECO:0007669"/>
    <property type="project" value="InterPro"/>
</dbReference>
<evidence type="ECO:0000256" key="3">
    <source>
        <dbReference type="ARBA" id="ARBA00023274"/>
    </source>
</evidence>
<dbReference type="AlphaFoldDB" id="D7G2B0"/>
<evidence type="ECO:0000256" key="2">
    <source>
        <dbReference type="ARBA" id="ARBA00022980"/>
    </source>
</evidence>
<evidence type="ECO:0000313" key="6">
    <source>
        <dbReference type="EMBL" id="CBJ48787.1"/>
    </source>
</evidence>
<evidence type="ECO:0000256" key="5">
    <source>
        <dbReference type="SAM" id="MobiDB-lite"/>
    </source>
</evidence>
<dbReference type="OrthoDB" id="21463at2759"/>
<dbReference type="PANTHER" id="PTHR13479:SF40">
    <property type="entry name" value="SMALL RIBOSOMAL SUBUNIT PROTEIN BS18M"/>
    <property type="match status" value="1"/>
</dbReference>
<feature type="compositionally biased region" description="Acidic residues" evidence="5">
    <location>
        <begin position="214"/>
        <end position="224"/>
    </location>
</feature>
<feature type="compositionally biased region" description="Low complexity" evidence="5">
    <location>
        <begin position="93"/>
        <end position="113"/>
    </location>
</feature>
<dbReference type="STRING" id="2880.D7G2B0"/>
<dbReference type="GO" id="GO:0070181">
    <property type="term" value="F:small ribosomal subunit rRNA binding"/>
    <property type="evidence" value="ECO:0007669"/>
    <property type="project" value="TreeGrafter"/>
</dbReference>
<feature type="region of interest" description="Disordered" evidence="5">
    <location>
        <begin position="58"/>
        <end position="224"/>
    </location>
</feature>
<dbReference type="GO" id="GO:0003735">
    <property type="term" value="F:structural constituent of ribosome"/>
    <property type="evidence" value="ECO:0007669"/>
    <property type="project" value="InterPro"/>
</dbReference>
<proteinExistence type="inferred from homology"/>
<feature type="compositionally biased region" description="Low complexity" evidence="5">
    <location>
        <begin position="184"/>
        <end position="205"/>
    </location>
</feature>
<dbReference type="EMBL" id="FN648674">
    <property type="protein sequence ID" value="CBJ48787.1"/>
    <property type="molecule type" value="Genomic_DNA"/>
</dbReference>
<organism evidence="6 7">
    <name type="scientific">Ectocarpus siliculosus</name>
    <name type="common">Brown alga</name>
    <name type="synonym">Conferva siliculosa</name>
    <dbReference type="NCBI Taxonomy" id="2880"/>
    <lineage>
        <taxon>Eukaryota</taxon>
        <taxon>Sar</taxon>
        <taxon>Stramenopiles</taxon>
        <taxon>Ochrophyta</taxon>
        <taxon>PX clade</taxon>
        <taxon>Phaeophyceae</taxon>
        <taxon>Ectocarpales</taxon>
        <taxon>Ectocarpaceae</taxon>
        <taxon>Ectocarpus</taxon>
    </lineage>
</organism>
<dbReference type="Gene3D" id="4.10.640.10">
    <property type="entry name" value="Ribosomal protein S18"/>
    <property type="match status" value="1"/>
</dbReference>
<keyword evidence="7" id="KW-1185">Reference proteome</keyword>
<dbReference type="PRINTS" id="PR00974">
    <property type="entry name" value="RIBOSOMALS18"/>
</dbReference>
<dbReference type="Proteomes" id="UP000002630">
    <property type="component" value="Linkage Group LG19"/>
</dbReference>
<dbReference type="eggNOG" id="ENOG502S2QV">
    <property type="taxonomic scope" value="Eukaryota"/>
</dbReference>
<evidence type="ECO:0000313" key="7">
    <source>
        <dbReference type="Proteomes" id="UP000002630"/>
    </source>
</evidence>
<evidence type="ECO:0000256" key="1">
    <source>
        <dbReference type="ARBA" id="ARBA00005589"/>
    </source>
</evidence>
<dbReference type="InterPro" id="IPR001648">
    <property type="entry name" value="Ribosomal_bS18"/>
</dbReference>
<comment type="similarity">
    <text evidence="1 4">Belongs to the bacterial ribosomal protein bS18 family.</text>
</comment>
<gene>
    <name evidence="6" type="ORF">Esi_0047_0095</name>
</gene>
<dbReference type="Pfam" id="PF01084">
    <property type="entry name" value="Ribosomal_S18"/>
    <property type="match status" value="1"/>
</dbReference>
<feature type="compositionally biased region" description="Basic and acidic residues" evidence="5">
    <location>
        <begin position="130"/>
        <end position="144"/>
    </location>
</feature>
<protein>
    <submittedName>
        <fullName evidence="6">30S ribosomal protein S18</fullName>
    </submittedName>
</protein>
<dbReference type="InParanoid" id="D7G2B0"/>
<sequence>MFGTVRAGARSAACSTSRAGRPSRPAASSSMFAAPLRLGLLPPHPRSVRGVCHLPRRSATAASHRVVARGTRPFHGVSGRARGVEGGEGLDWGQAAAAAGNEGDSSSSSSSSDSSDDDNEGQDDDAPAGDDTKSGGEKQAKEGGRSSSSSRSPRQATTDPRAARRGAAERVGSIAGGARESRDAAAATATAAATSSAKSRETAASNGGAGGAAIEEEAEDDDGEYDYRSIGSEVYEGGDLEAGETIRGMYDFVDDIVETQHVPTIQDPFDHRGRFHRCPGKKQGKAALPSTCQIFDVKELHVNHTPLLKRFVNDAGMILGRYRTGLCAKCQRKVAHTVKAARQMGLVPTVSDYEVRDTGPGGLYAWAGKDGDHDAMAKAKVAAEMARKKSETKKRFGSLA</sequence>